<proteinExistence type="predicted"/>
<dbReference type="PANTHER" id="PTHR44499:SF1">
    <property type="entry name" value="JOUBERIN"/>
    <property type="match status" value="1"/>
</dbReference>
<dbReference type="PROSITE" id="PS50294">
    <property type="entry name" value="WD_REPEATS_REGION"/>
    <property type="match status" value="1"/>
</dbReference>
<reference evidence="2" key="1">
    <citation type="submission" date="2021-05" db="EMBL/GenBank/DDBJ databases">
        <authorList>
            <person name="Alioto T."/>
            <person name="Alioto T."/>
            <person name="Gomez Garrido J."/>
        </authorList>
    </citation>
    <scope>NUCLEOTIDE SEQUENCE</scope>
</reference>
<dbReference type="SMART" id="SM00320">
    <property type="entry name" value="WD40"/>
    <property type="match status" value="4"/>
</dbReference>
<dbReference type="SUPFAM" id="SSF50978">
    <property type="entry name" value="WD40 repeat-like"/>
    <property type="match status" value="1"/>
</dbReference>
<dbReference type="Pfam" id="PF00400">
    <property type="entry name" value="WD40"/>
    <property type="match status" value="2"/>
</dbReference>
<organism evidence="2">
    <name type="scientific">Cacopsylla melanoneura</name>
    <dbReference type="NCBI Taxonomy" id="428564"/>
    <lineage>
        <taxon>Eukaryota</taxon>
        <taxon>Metazoa</taxon>
        <taxon>Ecdysozoa</taxon>
        <taxon>Arthropoda</taxon>
        <taxon>Hexapoda</taxon>
        <taxon>Insecta</taxon>
        <taxon>Pterygota</taxon>
        <taxon>Neoptera</taxon>
        <taxon>Paraneoptera</taxon>
        <taxon>Hemiptera</taxon>
        <taxon>Sternorrhyncha</taxon>
        <taxon>Psylloidea</taxon>
        <taxon>Psyllidae</taxon>
        <taxon>Psyllinae</taxon>
        <taxon>Cacopsylla</taxon>
    </lineage>
</organism>
<evidence type="ECO:0000313" key="2">
    <source>
        <dbReference type="EMBL" id="CAG6776943.1"/>
    </source>
</evidence>
<dbReference type="GO" id="GO:0044458">
    <property type="term" value="P:motile cilium assembly"/>
    <property type="evidence" value="ECO:0007669"/>
    <property type="project" value="TreeGrafter"/>
</dbReference>
<dbReference type="AlphaFoldDB" id="A0A8D9B1R3"/>
<keyword evidence="1" id="KW-0853">WD repeat</keyword>
<dbReference type="PROSITE" id="PS50082">
    <property type="entry name" value="WD_REPEATS_2"/>
    <property type="match status" value="2"/>
</dbReference>
<dbReference type="GO" id="GO:0036064">
    <property type="term" value="C:ciliary basal body"/>
    <property type="evidence" value="ECO:0007669"/>
    <property type="project" value="TreeGrafter"/>
</dbReference>
<dbReference type="InterPro" id="IPR052803">
    <property type="entry name" value="Cilium-Associated_Jouberin"/>
</dbReference>
<accession>A0A8D9B1R3</accession>
<dbReference type="PANTHER" id="PTHR44499">
    <property type="entry name" value="JOUBERIN"/>
    <property type="match status" value="1"/>
</dbReference>
<dbReference type="InterPro" id="IPR001680">
    <property type="entry name" value="WD40_rpt"/>
</dbReference>
<feature type="repeat" description="WD" evidence="1">
    <location>
        <begin position="175"/>
        <end position="209"/>
    </location>
</feature>
<protein>
    <submittedName>
        <fullName evidence="2">Jouberin</fullName>
    </submittedName>
</protein>
<dbReference type="Gene3D" id="2.130.10.10">
    <property type="entry name" value="YVTN repeat-like/Quinoprotein amine dehydrogenase"/>
    <property type="match status" value="2"/>
</dbReference>
<dbReference type="InterPro" id="IPR015943">
    <property type="entry name" value="WD40/YVTN_repeat-like_dom_sf"/>
</dbReference>
<evidence type="ECO:0000256" key="1">
    <source>
        <dbReference type="PROSITE-ProRule" id="PRU00221"/>
    </source>
</evidence>
<sequence length="278" mass="31096">MSVKSNGGNLDREGEHGTTLFGSEQKQWQWSKIPGESCKIPNSKLLSLYAGPDGTLASRFSPNGLLLAVAQHSQVSVFSIPHGALVYYYNAHTGLIYSITWYEDSKRFLTASSDRTVCVWDLTQGRDPVWILPHPCYVYDALFLECSIITCCYDGILRVWNCVSTSGTADLTDELNGHKGYVNAICYNPVSGCLFSGDSRGVVIVWRLNEKTKRWCQARTLLINGLQDIVINSLIIYGRSCLIVHSQDSVLRMIDATSGVVLQWYKVRKIIVFLLEQL</sequence>
<dbReference type="EMBL" id="HBUF01603755">
    <property type="protein sequence ID" value="CAG6776943.1"/>
    <property type="molecule type" value="Transcribed_RNA"/>
</dbReference>
<name>A0A8D9B1R3_9HEMI</name>
<dbReference type="InterPro" id="IPR036322">
    <property type="entry name" value="WD40_repeat_dom_sf"/>
</dbReference>
<feature type="repeat" description="WD" evidence="1">
    <location>
        <begin position="89"/>
        <end position="126"/>
    </location>
</feature>